<organism evidence="2 3">
    <name type="scientific">Thermomonospora cellulosilytica</name>
    <dbReference type="NCBI Taxonomy" id="1411118"/>
    <lineage>
        <taxon>Bacteria</taxon>
        <taxon>Bacillati</taxon>
        <taxon>Actinomycetota</taxon>
        <taxon>Actinomycetes</taxon>
        <taxon>Streptosporangiales</taxon>
        <taxon>Thermomonosporaceae</taxon>
        <taxon>Thermomonospora</taxon>
    </lineage>
</organism>
<dbReference type="PROSITE" id="PS51464">
    <property type="entry name" value="SIS"/>
    <property type="match status" value="1"/>
</dbReference>
<dbReference type="GO" id="GO:1901135">
    <property type="term" value="P:carbohydrate derivative metabolic process"/>
    <property type="evidence" value="ECO:0007669"/>
    <property type="project" value="InterPro"/>
</dbReference>
<dbReference type="AlphaFoldDB" id="A0A7W3MTH7"/>
<keyword evidence="2" id="KW-0413">Isomerase</keyword>
<dbReference type="InterPro" id="IPR050099">
    <property type="entry name" value="SIS_GmhA/DiaA_subfam"/>
</dbReference>
<name>A0A7W3MTH7_9ACTN</name>
<proteinExistence type="predicted"/>
<accession>A0A7W3MTH7</accession>
<comment type="caution">
    <text evidence="2">The sequence shown here is derived from an EMBL/GenBank/DDBJ whole genome shotgun (WGS) entry which is preliminary data.</text>
</comment>
<dbReference type="GO" id="GO:0097367">
    <property type="term" value="F:carbohydrate derivative binding"/>
    <property type="evidence" value="ECO:0007669"/>
    <property type="project" value="InterPro"/>
</dbReference>
<feature type="domain" description="SIS" evidence="1">
    <location>
        <begin position="57"/>
        <end position="215"/>
    </location>
</feature>
<reference evidence="2 3" key="1">
    <citation type="submission" date="2020-08" db="EMBL/GenBank/DDBJ databases">
        <title>Sequencing the genomes of 1000 actinobacteria strains.</title>
        <authorList>
            <person name="Klenk H.-P."/>
        </authorList>
    </citation>
    <scope>NUCLEOTIDE SEQUENCE [LARGE SCALE GENOMIC DNA]</scope>
    <source>
        <strain evidence="2 3">DSM 45823</strain>
    </source>
</reference>
<dbReference type="Gene3D" id="3.40.50.10490">
    <property type="entry name" value="Glucose-6-phosphate isomerase like protein, domain 1"/>
    <property type="match status" value="1"/>
</dbReference>
<dbReference type="InterPro" id="IPR046348">
    <property type="entry name" value="SIS_dom_sf"/>
</dbReference>
<dbReference type="GO" id="GO:0016853">
    <property type="term" value="F:isomerase activity"/>
    <property type="evidence" value="ECO:0007669"/>
    <property type="project" value="UniProtKB-KW"/>
</dbReference>
<keyword evidence="3" id="KW-1185">Reference proteome</keyword>
<dbReference type="SUPFAM" id="SSF53697">
    <property type="entry name" value="SIS domain"/>
    <property type="match status" value="1"/>
</dbReference>
<dbReference type="InterPro" id="IPR001347">
    <property type="entry name" value="SIS_dom"/>
</dbReference>
<sequence>MTETLYPFLHPARPADPDGVLAEVRRSTEEKAREIAALRESLAAAHGERLVACARRMAEAFRAGGRLLAFGNGGSGTDAQALAALFVRPPAPARPLPATSLPQDVAALTALSNDVGFEVVFARQIAALGRAGDIAVGLSTSGGSANVVAAFAEAARRGLVTVGFAGYDGGALGAAGTVGHLFVVPSPSVHRIQEAQTTLYHVLWELTQHALDGGL</sequence>
<dbReference type="PANTHER" id="PTHR30390:SF6">
    <property type="entry name" value="DNAA INITIATOR-ASSOCIATING PROTEIN DIAA"/>
    <property type="match status" value="1"/>
</dbReference>
<evidence type="ECO:0000313" key="3">
    <source>
        <dbReference type="Proteomes" id="UP000539313"/>
    </source>
</evidence>
<dbReference type="EC" id="5.3.1.28" evidence="2"/>
<dbReference type="InterPro" id="IPR035461">
    <property type="entry name" value="GmhA/DiaA"/>
</dbReference>
<dbReference type="EMBL" id="JACJII010000001">
    <property type="protein sequence ID" value="MBA9001617.1"/>
    <property type="molecule type" value="Genomic_DNA"/>
</dbReference>
<evidence type="ECO:0000259" key="1">
    <source>
        <dbReference type="PROSITE" id="PS51464"/>
    </source>
</evidence>
<protein>
    <submittedName>
        <fullName evidence="2">D-sedoheptulose 7-phosphate isomerase</fullName>
        <ecNumber evidence="2">5.3.1.28</ecNumber>
    </submittedName>
</protein>
<evidence type="ECO:0000313" key="2">
    <source>
        <dbReference type="EMBL" id="MBA9001617.1"/>
    </source>
</evidence>
<dbReference type="RefSeq" id="WP_182703859.1">
    <property type="nucleotide sequence ID" value="NZ_JACJII010000001.1"/>
</dbReference>
<dbReference type="PANTHER" id="PTHR30390">
    <property type="entry name" value="SEDOHEPTULOSE 7-PHOSPHATE ISOMERASE / DNAA INITIATOR-ASSOCIATING FACTOR FOR REPLICATION INITIATION"/>
    <property type="match status" value="1"/>
</dbReference>
<dbReference type="Proteomes" id="UP000539313">
    <property type="component" value="Unassembled WGS sequence"/>
</dbReference>
<gene>
    <name evidence="2" type="ORF">HNR21_000499</name>
</gene>
<dbReference type="CDD" id="cd05006">
    <property type="entry name" value="SIS_GmhA"/>
    <property type="match status" value="1"/>
</dbReference>
<dbReference type="Pfam" id="PF13580">
    <property type="entry name" value="SIS_2"/>
    <property type="match status" value="1"/>
</dbReference>